<feature type="transmembrane region" description="Helical" evidence="1">
    <location>
        <begin position="73"/>
        <end position="96"/>
    </location>
</feature>
<reference evidence="2 3" key="1">
    <citation type="submission" date="2024-02" db="EMBL/GenBank/DDBJ databases">
        <title>Chromosome-level genome assembly of the Eurasian Minnow (Phoxinus phoxinus).</title>
        <authorList>
            <person name="Oriowo T.O."/>
            <person name="Martin S."/>
            <person name="Stange M."/>
            <person name="Chrysostomakis Y."/>
            <person name="Brown T."/>
            <person name="Winkler S."/>
            <person name="Kukowka S."/>
            <person name="Myers E.W."/>
            <person name="Bohne A."/>
        </authorList>
    </citation>
    <scope>NUCLEOTIDE SEQUENCE [LARGE SCALE GENOMIC DNA]</scope>
    <source>
        <strain evidence="2">ZFMK-TIS-60720</strain>
        <tissue evidence="2">Whole Organism</tissue>
    </source>
</reference>
<dbReference type="InterPro" id="IPR013783">
    <property type="entry name" value="Ig-like_fold"/>
</dbReference>
<accession>A0AAN9D9Y2</accession>
<sequence>MQIMENGTLHIEDIKDEDSGNYSCTIIFYDQRMETEQFFLQLLKAEDLKTEPPNSTLYTTTLKPSVETRIPGTALIAIPVCSAFAIILIVAAIFIFKCRKKCCCTSEEPIYANKTAYNSRK</sequence>
<dbReference type="Gene3D" id="2.60.40.10">
    <property type="entry name" value="Immunoglobulins"/>
    <property type="match status" value="1"/>
</dbReference>
<protein>
    <submittedName>
        <fullName evidence="2">Uncharacterized protein</fullName>
    </submittedName>
</protein>
<evidence type="ECO:0000313" key="3">
    <source>
        <dbReference type="Proteomes" id="UP001364617"/>
    </source>
</evidence>
<dbReference type="EMBL" id="JAYKXH010000005">
    <property type="protein sequence ID" value="KAK7168745.1"/>
    <property type="molecule type" value="Genomic_DNA"/>
</dbReference>
<organism evidence="2 3">
    <name type="scientific">Phoxinus phoxinus</name>
    <name type="common">Eurasian minnow</name>
    <dbReference type="NCBI Taxonomy" id="58324"/>
    <lineage>
        <taxon>Eukaryota</taxon>
        <taxon>Metazoa</taxon>
        <taxon>Chordata</taxon>
        <taxon>Craniata</taxon>
        <taxon>Vertebrata</taxon>
        <taxon>Euteleostomi</taxon>
        <taxon>Actinopterygii</taxon>
        <taxon>Neopterygii</taxon>
        <taxon>Teleostei</taxon>
        <taxon>Ostariophysi</taxon>
        <taxon>Cypriniformes</taxon>
        <taxon>Leuciscidae</taxon>
        <taxon>Phoxininae</taxon>
        <taxon>Phoxinus</taxon>
    </lineage>
</organism>
<gene>
    <name evidence="2" type="ORF">R3I93_004906</name>
</gene>
<dbReference type="AlphaFoldDB" id="A0AAN9D9Y2"/>
<dbReference type="Proteomes" id="UP001364617">
    <property type="component" value="Unassembled WGS sequence"/>
</dbReference>
<dbReference type="SUPFAM" id="SSF48726">
    <property type="entry name" value="Immunoglobulin"/>
    <property type="match status" value="1"/>
</dbReference>
<proteinExistence type="predicted"/>
<keyword evidence="1" id="KW-0812">Transmembrane</keyword>
<keyword evidence="3" id="KW-1185">Reference proteome</keyword>
<keyword evidence="1" id="KW-1133">Transmembrane helix</keyword>
<evidence type="ECO:0000256" key="1">
    <source>
        <dbReference type="SAM" id="Phobius"/>
    </source>
</evidence>
<dbReference type="InterPro" id="IPR036179">
    <property type="entry name" value="Ig-like_dom_sf"/>
</dbReference>
<name>A0AAN9D9Y2_9TELE</name>
<keyword evidence="1" id="KW-0472">Membrane</keyword>
<comment type="caution">
    <text evidence="2">The sequence shown here is derived from an EMBL/GenBank/DDBJ whole genome shotgun (WGS) entry which is preliminary data.</text>
</comment>
<evidence type="ECO:0000313" key="2">
    <source>
        <dbReference type="EMBL" id="KAK7168745.1"/>
    </source>
</evidence>